<sequence>MCQNCFTASTATTSSTSTTVGIGNGISSPQSSISVRSLKRSFQEESSSIVTDR</sequence>
<feature type="region of interest" description="Disordered" evidence="1">
    <location>
        <begin position="1"/>
        <end position="53"/>
    </location>
</feature>
<evidence type="ECO:0000256" key="1">
    <source>
        <dbReference type="SAM" id="MobiDB-lite"/>
    </source>
</evidence>
<proteinExistence type="predicted"/>
<evidence type="ECO:0000313" key="2">
    <source>
        <dbReference type="EMBL" id="MCI74878.1"/>
    </source>
</evidence>
<evidence type="ECO:0000313" key="3">
    <source>
        <dbReference type="Proteomes" id="UP000265520"/>
    </source>
</evidence>
<dbReference type="AlphaFoldDB" id="A0A392UPS4"/>
<name>A0A392UPS4_9FABA</name>
<keyword evidence="3" id="KW-1185">Reference proteome</keyword>
<feature type="compositionally biased region" description="Polar residues" evidence="1">
    <location>
        <begin position="44"/>
        <end position="53"/>
    </location>
</feature>
<reference evidence="2 3" key="1">
    <citation type="journal article" date="2018" name="Front. Plant Sci.">
        <title>Red Clover (Trifolium pratense) and Zigzag Clover (T. medium) - A Picture of Genomic Similarities and Differences.</title>
        <authorList>
            <person name="Dluhosova J."/>
            <person name="Istvanek J."/>
            <person name="Nedelnik J."/>
            <person name="Repkova J."/>
        </authorList>
    </citation>
    <scope>NUCLEOTIDE SEQUENCE [LARGE SCALE GENOMIC DNA]</scope>
    <source>
        <strain evidence="3">cv. 10/8</strain>
        <tissue evidence="2">Leaf</tissue>
    </source>
</reference>
<dbReference type="Proteomes" id="UP000265520">
    <property type="component" value="Unassembled WGS sequence"/>
</dbReference>
<feature type="non-terminal residue" evidence="2">
    <location>
        <position position="53"/>
    </location>
</feature>
<dbReference type="EMBL" id="LXQA010869839">
    <property type="protein sequence ID" value="MCI74878.1"/>
    <property type="molecule type" value="Genomic_DNA"/>
</dbReference>
<feature type="compositionally biased region" description="Low complexity" evidence="1">
    <location>
        <begin position="7"/>
        <end position="36"/>
    </location>
</feature>
<protein>
    <submittedName>
        <fullName evidence="2">Uncharacterized protein</fullName>
    </submittedName>
</protein>
<organism evidence="2 3">
    <name type="scientific">Trifolium medium</name>
    <dbReference type="NCBI Taxonomy" id="97028"/>
    <lineage>
        <taxon>Eukaryota</taxon>
        <taxon>Viridiplantae</taxon>
        <taxon>Streptophyta</taxon>
        <taxon>Embryophyta</taxon>
        <taxon>Tracheophyta</taxon>
        <taxon>Spermatophyta</taxon>
        <taxon>Magnoliopsida</taxon>
        <taxon>eudicotyledons</taxon>
        <taxon>Gunneridae</taxon>
        <taxon>Pentapetalae</taxon>
        <taxon>rosids</taxon>
        <taxon>fabids</taxon>
        <taxon>Fabales</taxon>
        <taxon>Fabaceae</taxon>
        <taxon>Papilionoideae</taxon>
        <taxon>50 kb inversion clade</taxon>
        <taxon>NPAAA clade</taxon>
        <taxon>Hologalegina</taxon>
        <taxon>IRL clade</taxon>
        <taxon>Trifolieae</taxon>
        <taxon>Trifolium</taxon>
    </lineage>
</organism>
<comment type="caution">
    <text evidence="2">The sequence shown here is derived from an EMBL/GenBank/DDBJ whole genome shotgun (WGS) entry which is preliminary data.</text>
</comment>
<accession>A0A392UPS4</accession>